<dbReference type="PROSITE" id="PS50181">
    <property type="entry name" value="FBOX"/>
    <property type="match status" value="1"/>
</dbReference>
<dbReference type="Proteomes" id="UP001328107">
    <property type="component" value="Unassembled WGS sequence"/>
</dbReference>
<feature type="domain" description="F-box" evidence="1">
    <location>
        <begin position="48"/>
        <end position="84"/>
    </location>
</feature>
<evidence type="ECO:0000313" key="2">
    <source>
        <dbReference type="EMBL" id="GMR31756.1"/>
    </source>
</evidence>
<dbReference type="EMBL" id="BTRK01000001">
    <property type="protein sequence ID" value="GMR31756.1"/>
    <property type="molecule type" value="Genomic_DNA"/>
</dbReference>
<sequence>SFYRRDVGLINNELGLRKECCRLFFSRNLVGAIKSLMSSSLTTLLSFQCPISILPDELLAMIFENLSTRERAPLGLVSKRFRSVDLGIGKREFGCVVLGFWQNQEKMIRALFSSLEEGNPKDGYHFITSPHEYHTDVYPHMLKLLQNSTTDLLFVRVEGIHDSGEASVISSLFKSIRFKNLEVSFKGSDDMSKFGLSFFTSIKNCQNRFDEIHLFWDCECRQNIHTLRQAFLQLPKT</sequence>
<comment type="caution">
    <text evidence="2">The sequence shown here is derived from an EMBL/GenBank/DDBJ whole genome shotgun (WGS) entry which is preliminary data.</text>
</comment>
<dbReference type="AlphaFoldDB" id="A0AAN4Z0W0"/>
<dbReference type="Gene3D" id="1.20.1280.50">
    <property type="match status" value="1"/>
</dbReference>
<name>A0AAN4Z0W0_9BILA</name>
<dbReference type="CDD" id="cd09917">
    <property type="entry name" value="F-box_SF"/>
    <property type="match status" value="1"/>
</dbReference>
<organism evidence="2 3">
    <name type="scientific">Pristionchus mayeri</name>
    <dbReference type="NCBI Taxonomy" id="1317129"/>
    <lineage>
        <taxon>Eukaryota</taxon>
        <taxon>Metazoa</taxon>
        <taxon>Ecdysozoa</taxon>
        <taxon>Nematoda</taxon>
        <taxon>Chromadorea</taxon>
        <taxon>Rhabditida</taxon>
        <taxon>Rhabditina</taxon>
        <taxon>Diplogasteromorpha</taxon>
        <taxon>Diplogasteroidea</taxon>
        <taxon>Neodiplogasteridae</taxon>
        <taxon>Pristionchus</taxon>
    </lineage>
</organism>
<gene>
    <name evidence="2" type="ORF">PMAYCL1PPCAC_01951</name>
</gene>
<feature type="non-terminal residue" evidence="2">
    <location>
        <position position="1"/>
    </location>
</feature>
<evidence type="ECO:0000313" key="3">
    <source>
        <dbReference type="Proteomes" id="UP001328107"/>
    </source>
</evidence>
<dbReference type="SMART" id="SM00256">
    <property type="entry name" value="FBOX"/>
    <property type="match status" value="1"/>
</dbReference>
<dbReference type="SUPFAM" id="SSF81383">
    <property type="entry name" value="F-box domain"/>
    <property type="match status" value="1"/>
</dbReference>
<reference evidence="3" key="1">
    <citation type="submission" date="2022-10" db="EMBL/GenBank/DDBJ databases">
        <title>Genome assembly of Pristionchus species.</title>
        <authorList>
            <person name="Yoshida K."/>
            <person name="Sommer R.J."/>
        </authorList>
    </citation>
    <scope>NUCLEOTIDE SEQUENCE [LARGE SCALE GENOMIC DNA]</scope>
    <source>
        <strain evidence="3">RS5460</strain>
    </source>
</reference>
<proteinExistence type="predicted"/>
<dbReference type="Pfam" id="PF12937">
    <property type="entry name" value="F-box-like"/>
    <property type="match status" value="1"/>
</dbReference>
<accession>A0AAN4Z0W0</accession>
<evidence type="ECO:0000259" key="1">
    <source>
        <dbReference type="PROSITE" id="PS50181"/>
    </source>
</evidence>
<dbReference type="InterPro" id="IPR001810">
    <property type="entry name" value="F-box_dom"/>
</dbReference>
<dbReference type="InterPro" id="IPR036047">
    <property type="entry name" value="F-box-like_dom_sf"/>
</dbReference>
<protein>
    <recommendedName>
        <fullName evidence="1">F-box domain-containing protein</fullName>
    </recommendedName>
</protein>
<keyword evidence="3" id="KW-1185">Reference proteome</keyword>